<dbReference type="InterPro" id="IPR008928">
    <property type="entry name" value="6-hairpin_glycosidase_sf"/>
</dbReference>
<organism evidence="5 6">
    <name type="scientific">Coemansia thaxteri</name>
    <dbReference type="NCBI Taxonomy" id="2663907"/>
    <lineage>
        <taxon>Eukaryota</taxon>
        <taxon>Fungi</taxon>
        <taxon>Fungi incertae sedis</taxon>
        <taxon>Zoopagomycota</taxon>
        <taxon>Kickxellomycotina</taxon>
        <taxon>Kickxellomycetes</taxon>
        <taxon>Kickxellales</taxon>
        <taxon>Kickxellaceae</taxon>
        <taxon>Coemansia</taxon>
    </lineage>
</organism>
<dbReference type="InterPro" id="IPR001661">
    <property type="entry name" value="Glyco_hydro_37"/>
</dbReference>
<dbReference type="Gene3D" id="1.50.10.10">
    <property type="match status" value="1"/>
</dbReference>
<comment type="caution">
    <text evidence="5">The sequence shown here is derived from an EMBL/GenBank/DDBJ whole genome shotgun (WGS) entry which is preliminary data.</text>
</comment>
<dbReference type="InterPro" id="IPR012341">
    <property type="entry name" value="6hp_glycosidase-like_sf"/>
</dbReference>
<evidence type="ECO:0000256" key="2">
    <source>
        <dbReference type="ARBA" id="ARBA00012757"/>
    </source>
</evidence>
<name>A0A9W8BEP7_9FUNG</name>
<dbReference type="Proteomes" id="UP001150907">
    <property type="component" value="Unassembled WGS sequence"/>
</dbReference>
<proteinExistence type="inferred from homology"/>
<gene>
    <name evidence="5" type="ORF">H4R26_006013</name>
</gene>
<evidence type="ECO:0000256" key="3">
    <source>
        <dbReference type="ARBA" id="ARBA00030473"/>
    </source>
</evidence>
<dbReference type="GO" id="GO:0005993">
    <property type="term" value="P:trehalose catabolic process"/>
    <property type="evidence" value="ECO:0007669"/>
    <property type="project" value="TreeGrafter"/>
</dbReference>
<dbReference type="SUPFAM" id="SSF48208">
    <property type="entry name" value="Six-hairpin glycosidases"/>
    <property type="match status" value="1"/>
</dbReference>
<comment type="similarity">
    <text evidence="1">Belongs to the glycosyl hydrolase 37 family.</text>
</comment>
<dbReference type="AlphaFoldDB" id="A0A9W8BEP7"/>
<dbReference type="GO" id="GO:0004555">
    <property type="term" value="F:alpha,alpha-trehalase activity"/>
    <property type="evidence" value="ECO:0007669"/>
    <property type="project" value="UniProtKB-EC"/>
</dbReference>
<feature type="non-terminal residue" evidence="5">
    <location>
        <position position="1"/>
    </location>
</feature>
<dbReference type="Pfam" id="PF01204">
    <property type="entry name" value="Trehalase"/>
    <property type="match status" value="2"/>
</dbReference>
<dbReference type="OrthoDB" id="3542292at2759"/>
<protein>
    <recommendedName>
        <fullName evidence="2">alpha,alpha-trehalase</fullName>
        <ecNumber evidence="2">3.2.1.28</ecNumber>
    </recommendedName>
    <alternativeName>
        <fullName evidence="3">Alpha,alpha-trehalase</fullName>
    </alternativeName>
    <alternativeName>
        <fullName evidence="4">Alpha,alpha-trehalose glucohydrolase</fullName>
    </alternativeName>
</protein>
<feature type="non-terminal residue" evidence="5">
    <location>
        <position position="363"/>
    </location>
</feature>
<evidence type="ECO:0000313" key="5">
    <source>
        <dbReference type="EMBL" id="KAJ1996921.1"/>
    </source>
</evidence>
<sequence length="363" mass="40192">AELDDWTDDPPFLRGVTSSVLRGYGMALHNQWKGLARRRNTDFLCDGCETSLLPVNYTFFVAGSNSSREIRYWDSYYIGLGLIKSGLLKSARGLLQNLLDLVGLYGFVPTGGRIYYTDRSEPPLLALMVKNYYEATLDLDFVARALPLLKAEHQFWDTHRSVNVTYTRKGSSNSTSLGRRQSDQFQTVTSKTTMFGPSLFQTALDQGSGGGVLRPESYSDDYITFKTQFASVDLFTTAIPTDNLYAATEAGTFPSIQYASLKTANEGASLFSTALRRRAVDVPTSNPFAAFTDTELKVLGSININSTIAVNLNSIMYQVETIIANFTALLNNGTETAECANYRRRASERRQTLLDLAYNPSTG</sequence>
<accession>A0A9W8BEP7</accession>
<dbReference type="PANTHER" id="PTHR23403:SF1">
    <property type="entry name" value="TREHALASE"/>
    <property type="match status" value="1"/>
</dbReference>
<evidence type="ECO:0000256" key="4">
    <source>
        <dbReference type="ARBA" id="ARBA00031637"/>
    </source>
</evidence>
<reference evidence="5" key="1">
    <citation type="submission" date="2022-07" db="EMBL/GenBank/DDBJ databases">
        <title>Phylogenomic reconstructions and comparative analyses of Kickxellomycotina fungi.</title>
        <authorList>
            <person name="Reynolds N.K."/>
            <person name="Stajich J.E."/>
            <person name="Barry K."/>
            <person name="Grigoriev I.V."/>
            <person name="Crous P."/>
            <person name="Smith M.E."/>
        </authorList>
    </citation>
    <scope>NUCLEOTIDE SEQUENCE</scope>
    <source>
        <strain evidence="5">IMI 214461</strain>
    </source>
</reference>
<dbReference type="EMBL" id="JANBQF010001582">
    <property type="protein sequence ID" value="KAJ1996921.1"/>
    <property type="molecule type" value="Genomic_DNA"/>
</dbReference>
<evidence type="ECO:0000313" key="6">
    <source>
        <dbReference type="Proteomes" id="UP001150907"/>
    </source>
</evidence>
<dbReference type="PANTHER" id="PTHR23403">
    <property type="entry name" value="TREHALASE"/>
    <property type="match status" value="1"/>
</dbReference>
<keyword evidence="6" id="KW-1185">Reference proteome</keyword>
<dbReference type="EC" id="3.2.1.28" evidence="2"/>
<evidence type="ECO:0000256" key="1">
    <source>
        <dbReference type="ARBA" id="ARBA00005615"/>
    </source>
</evidence>